<evidence type="ECO:0000256" key="10">
    <source>
        <dbReference type="ARBA" id="ARBA00022516"/>
    </source>
</evidence>
<keyword evidence="11 22" id="KW-0808">Transferase</keyword>
<dbReference type="PROSITE" id="PS50980">
    <property type="entry name" value="COA_CT_NTER"/>
    <property type="match status" value="1"/>
</dbReference>
<evidence type="ECO:0000256" key="9">
    <source>
        <dbReference type="ARBA" id="ARBA00022490"/>
    </source>
</evidence>
<comment type="catalytic activity">
    <reaction evidence="19">
        <text>N(6)-carboxybiotinyl-L-lysyl-[protein] + acetyl-CoA = N(6)-biotinyl-L-lysyl-[protein] + malonyl-CoA</text>
        <dbReference type="Rhea" id="RHEA:54728"/>
        <dbReference type="Rhea" id="RHEA-COMP:10505"/>
        <dbReference type="Rhea" id="RHEA-COMP:10506"/>
        <dbReference type="ChEBI" id="CHEBI:57288"/>
        <dbReference type="ChEBI" id="CHEBI:57384"/>
        <dbReference type="ChEBI" id="CHEBI:83144"/>
        <dbReference type="ChEBI" id="CHEBI:83145"/>
        <dbReference type="EC" id="2.1.3.15"/>
    </reaction>
</comment>
<evidence type="ECO:0000259" key="20">
    <source>
        <dbReference type="PROSITE" id="PS50980"/>
    </source>
</evidence>
<dbReference type="Gene3D" id="3.90.226.10">
    <property type="entry name" value="2-enoyl-CoA Hydratase, Chain A, domain 1"/>
    <property type="match status" value="2"/>
</dbReference>
<keyword evidence="15" id="KW-0067">ATP-binding</keyword>
<feature type="domain" description="CoA carboxyltransferase N-terminal" evidence="20">
    <location>
        <begin position="1"/>
        <end position="218"/>
    </location>
</feature>
<dbReference type="Pfam" id="PF03255">
    <property type="entry name" value="ACCA"/>
    <property type="match status" value="1"/>
</dbReference>
<keyword evidence="13" id="KW-0862">Zinc</keyword>
<reference evidence="22 23" key="1">
    <citation type="submission" date="2023-08" db="EMBL/GenBank/DDBJ databases">
        <title>Phytohabitans sansha sp. nov., isolated from marine sediment.</title>
        <authorList>
            <person name="Zhao Y."/>
            <person name="Yi K."/>
        </authorList>
    </citation>
    <scope>NUCLEOTIDE SEQUENCE [LARGE SCALE GENOMIC DNA]</scope>
    <source>
        <strain evidence="22 23">ZYX-F-186</strain>
    </source>
</reference>
<keyword evidence="23" id="KW-1185">Reference proteome</keyword>
<evidence type="ECO:0000256" key="3">
    <source>
        <dbReference type="ARBA" id="ARBA00004956"/>
    </source>
</evidence>
<dbReference type="EMBL" id="JAVHUY010000031">
    <property type="protein sequence ID" value="MDQ7908556.1"/>
    <property type="molecule type" value="Genomic_DNA"/>
</dbReference>
<evidence type="ECO:0000256" key="17">
    <source>
        <dbReference type="ARBA" id="ARBA00023160"/>
    </source>
</evidence>
<comment type="caution">
    <text evidence="22">The sequence shown here is derived from an EMBL/GenBank/DDBJ whole genome shotgun (WGS) entry which is preliminary data.</text>
</comment>
<evidence type="ECO:0000256" key="18">
    <source>
        <dbReference type="ARBA" id="ARBA00025280"/>
    </source>
</evidence>
<keyword evidence="16" id="KW-0443">Lipid metabolism</keyword>
<dbReference type="PROSITE" id="PS50989">
    <property type="entry name" value="COA_CT_CTER"/>
    <property type="match status" value="1"/>
</dbReference>
<evidence type="ECO:0000256" key="5">
    <source>
        <dbReference type="ARBA" id="ARBA00010284"/>
    </source>
</evidence>
<keyword evidence="17" id="KW-0275">Fatty acid biosynthesis</keyword>
<evidence type="ECO:0000259" key="21">
    <source>
        <dbReference type="PROSITE" id="PS50989"/>
    </source>
</evidence>
<comment type="cofactor">
    <cofactor evidence="1">
        <name>Zn(2+)</name>
        <dbReference type="ChEBI" id="CHEBI:29105"/>
    </cofactor>
</comment>
<name>A0ABU0ZPA8_9ACTN</name>
<keyword evidence="13" id="KW-0479">Metal-binding</keyword>
<proteinExistence type="inferred from homology"/>
<comment type="function">
    <text evidence="18">Component of the acetyl coenzyme A carboxylase (ACC) complex. Biotin carboxylase (BC) catalyzes the carboxylation of biotin on its carrier protein (BCCP) and then the CO(2) group is transferred by the transcarboxylase to acetyl-CoA to form malonyl-CoA.</text>
</comment>
<evidence type="ECO:0000256" key="1">
    <source>
        <dbReference type="ARBA" id="ARBA00001947"/>
    </source>
</evidence>
<comment type="similarity">
    <text evidence="5">In the N-terminal section; belongs to the AccD/PCCB family.</text>
</comment>
<evidence type="ECO:0000256" key="8">
    <source>
        <dbReference type="ARBA" id="ARBA00018312"/>
    </source>
</evidence>
<evidence type="ECO:0000256" key="19">
    <source>
        <dbReference type="ARBA" id="ARBA00049152"/>
    </source>
</evidence>
<dbReference type="PRINTS" id="PR01070">
    <property type="entry name" value="ACCCTRFRASEB"/>
</dbReference>
<evidence type="ECO:0000256" key="2">
    <source>
        <dbReference type="ARBA" id="ARBA00004496"/>
    </source>
</evidence>
<evidence type="ECO:0000256" key="14">
    <source>
        <dbReference type="ARBA" id="ARBA00022832"/>
    </source>
</evidence>
<dbReference type="RefSeq" id="WP_308715827.1">
    <property type="nucleotide sequence ID" value="NZ_JAVHUY010000031.1"/>
</dbReference>
<comment type="pathway">
    <text evidence="3">Lipid metabolism; malonyl-CoA biosynthesis; malonyl-CoA from acetyl-CoA: step 1/1.</text>
</comment>
<keyword evidence="10" id="KW-0444">Lipid biosynthesis</keyword>
<dbReference type="PANTHER" id="PTHR42853:SF3">
    <property type="entry name" value="ACETYL-COENZYME A CARBOXYLASE CARBOXYL TRANSFERASE SUBUNIT ALPHA, CHLOROPLASTIC"/>
    <property type="match status" value="1"/>
</dbReference>
<keyword evidence="14" id="KW-0276">Fatty acid metabolism</keyword>
<protein>
    <recommendedName>
        <fullName evidence="8">Acetyl-coenzyme A carboxylase carboxyl transferase subunits beta/alpha</fullName>
        <ecNumber evidence="7">2.1.3.15</ecNumber>
    </recommendedName>
</protein>
<comment type="subcellular location">
    <subcellularLocation>
        <location evidence="2">Cytoplasm</location>
    </subcellularLocation>
</comment>
<dbReference type="InterPro" id="IPR000438">
    <property type="entry name" value="Acetyl_CoA_COase_Trfase_b_su"/>
</dbReference>
<accession>A0ABU0ZPA8</accession>
<evidence type="ECO:0000256" key="4">
    <source>
        <dbReference type="ARBA" id="ARBA00006276"/>
    </source>
</evidence>
<evidence type="ECO:0000256" key="15">
    <source>
        <dbReference type="ARBA" id="ARBA00022840"/>
    </source>
</evidence>
<dbReference type="InterPro" id="IPR029045">
    <property type="entry name" value="ClpP/crotonase-like_dom_sf"/>
</dbReference>
<dbReference type="GO" id="GO:0016740">
    <property type="term" value="F:transferase activity"/>
    <property type="evidence" value="ECO:0007669"/>
    <property type="project" value="UniProtKB-KW"/>
</dbReference>
<dbReference type="InterPro" id="IPR011762">
    <property type="entry name" value="COA_CT_N"/>
</dbReference>
<evidence type="ECO:0000256" key="7">
    <source>
        <dbReference type="ARBA" id="ARBA00011883"/>
    </source>
</evidence>
<dbReference type="EC" id="2.1.3.15" evidence="7"/>
<evidence type="ECO:0000256" key="16">
    <source>
        <dbReference type="ARBA" id="ARBA00023098"/>
    </source>
</evidence>
<dbReference type="InterPro" id="IPR011763">
    <property type="entry name" value="COA_CT_C"/>
</dbReference>
<comment type="similarity">
    <text evidence="4">In the C-terminal section; belongs to the AccA family.</text>
</comment>
<evidence type="ECO:0000256" key="13">
    <source>
        <dbReference type="ARBA" id="ARBA00022771"/>
    </source>
</evidence>
<dbReference type="Proteomes" id="UP001230908">
    <property type="component" value="Unassembled WGS sequence"/>
</dbReference>
<keyword evidence="13" id="KW-0863">Zinc-finger</keyword>
<evidence type="ECO:0000256" key="12">
    <source>
        <dbReference type="ARBA" id="ARBA00022741"/>
    </source>
</evidence>
<evidence type="ECO:0000256" key="11">
    <source>
        <dbReference type="ARBA" id="ARBA00022679"/>
    </source>
</evidence>
<sequence length="466" mass="48030">MGPRLIHEWDAELRSADPLRFPGYGPPAAADESVRTGLAAFGDRRAVLVECRFDHQGGTMGAVAGERLVRALRRAVELRLPVVELVASGGARLQEGMVSLVQMARTASAARAHAASGLMSVAVYRSPTTGGVYASWASLVDLRAAEPGAVVGFGGPRVVAEVTGHWPPATSHTAESAYRAGLVDAVVPAEEQFAWVRGALGGPAPPLLPPPGRPVTPDPSNVPAEPWWILARARHRSRPSGVEWAAWLCDSWVELHGADPAVRAGLARVGGERVVVVAMDRHAGGDGAARPRPAGYRLAQRAVRLADRIGCPVLTLIDTPGAEPGPTAESDGVAQEIAGTLVAMAACRTPTVALCVGEGGSGGAMALGHADRLLMLDGAAFSVIGPEAASAILYRDSSHARQLAADLRITAADLSTLGLVDGVVPESGPGTVATVRAAVLDALATARIGDRDRRTATATARALAGP</sequence>
<dbReference type="InterPro" id="IPR001095">
    <property type="entry name" value="Acetyl_CoA_COase_a_su"/>
</dbReference>
<evidence type="ECO:0000313" key="23">
    <source>
        <dbReference type="Proteomes" id="UP001230908"/>
    </source>
</evidence>
<evidence type="ECO:0000313" key="22">
    <source>
        <dbReference type="EMBL" id="MDQ7908556.1"/>
    </source>
</evidence>
<keyword evidence="12" id="KW-0547">Nucleotide-binding</keyword>
<dbReference type="PANTHER" id="PTHR42853">
    <property type="entry name" value="ACETYL-COENZYME A CARBOXYLASE CARBOXYL TRANSFERASE SUBUNIT ALPHA"/>
    <property type="match status" value="1"/>
</dbReference>
<feature type="domain" description="CoA carboxyltransferase C-terminal" evidence="21">
    <location>
        <begin position="216"/>
        <end position="445"/>
    </location>
</feature>
<comment type="subunit">
    <text evidence="6">Acetyl-CoA carboxylase is a heterotetramer composed of biotin carboxyl carrier protein (AccB), biotin carboxylase (AccC) and two subunits of ACCase subunit beta/alpha.</text>
</comment>
<keyword evidence="9" id="KW-0963">Cytoplasm</keyword>
<organism evidence="22 23">
    <name type="scientific">Phytohabitans maris</name>
    <dbReference type="NCBI Taxonomy" id="3071409"/>
    <lineage>
        <taxon>Bacteria</taxon>
        <taxon>Bacillati</taxon>
        <taxon>Actinomycetota</taxon>
        <taxon>Actinomycetes</taxon>
        <taxon>Micromonosporales</taxon>
        <taxon>Micromonosporaceae</taxon>
    </lineage>
</organism>
<gene>
    <name evidence="22" type="ORF">RB614_28900</name>
</gene>
<evidence type="ECO:0000256" key="6">
    <source>
        <dbReference type="ARBA" id="ARBA00011664"/>
    </source>
</evidence>
<dbReference type="SUPFAM" id="SSF52096">
    <property type="entry name" value="ClpP/crotonase"/>
    <property type="match status" value="2"/>
</dbReference>